<evidence type="ECO:0000313" key="1">
    <source>
        <dbReference type="EMBL" id="CAF4476884.1"/>
    </source>
</evidence>
<feature type="non-terminal residue" evidence="1">
    <location>
        <position position="23"/>
    </location>
</feature>
<dbReference type="AlphaFoldDB" id="A0A8S2X3Z0"/>
<protein>
    <submittedName>
        <fullName evidence="1">Uncharacterized protein</fullName>
    </submittedName>
</protein>
<reference evidence="1" key="1">
    <citation type="submission" date="2021-02" db="EMBL/GenBank/DDBJ databases">
        <authorList>
            <person name="Nowell W R."/>
        </authorList>
    </citation>
    <scope>NUCLEOTIDE SEQUENCE</scope>
</reference>
<organism evidence="1 2">
    <name type="scientific">Rotaria magnacalcarata</name>
    <dbReference type="NCBI Taxonomy" id="392030"/>
    <lineage>
        <taxon>Eukaryota</taxon>
        <taxon>Metazoa</taxon>
        <taxon>Spiralia</taxon>
        <taxon>Gnathifera</taxon>
        <taxon>Rotifera</taxon>
        <taxon>Eurotatoria</taxon>
        <taxon>Bdelloidea</taxon>
        <taxon>Philodinida</taxon>
        <taxon>Philodinidae</taxon>
        <taxon>Rotaria</taxon>
    </lineage>
</organism>
<accession>A0A8S2X3Z0</accession>
<gene>
    <name evidence="1" type="ORF">SMN809_LOCUS33856</name>
</gene>
<dbReference type="EMBL" id="CAJOBI010075598">
    <property type="protein sequence ID" value="CAF4476884.1"/>
    <property type="molecule type" value="Genomic_DNA"/>
</dbReference>
<sequence length="23" mass="2583">MSIDTNQIPCSKAIPEKSLELHK</sequence>
<comment type="caution">
    <text evidence="1">The sequence shown here is derived from an EMBL/GenBank/DDBJ whole genome shotgun (WGS) entry which is preliminary data.</text>
</comment>
<evidence type="ECO:0000313" key="2">
    <source>
        <dbReference type="Proteomes" id="UP000676336"/>
    </source>
</evidence>
<proteinExistence type="predicted"/>
<dbReference type="Proteomes" id="UP000676336">
    <property type="component" value="Unassembled WGS sequence"/>
</dbReference>
<name>A0A8S2X3Z0_9BILA</name>